<accession>A0A1S7PCL0</accession>
<name>A0A1S7PCL0_9HYPH</name>
<dbReference type="EMBL" id="FBWG01000006">
    <property type="protein sequence ID" value="CUX19237.1"/>
    <property type="molecule type" value="Genomic_DNA"/>
</dbReference>
<evidence type="ECO:0000313" key="2">
    <source>
        <dbReference type="Proteomes" id="UP000191987"/>
    </source>
</evidence>
<sequence>MQASCFPLKTPHPAPRRRGTRVWRRPWLACCCSCRCTGVAGRSIFPPICWLRPDSTARPFLKARTGSASASPSKFLRLMRWIISRRRDARRFRKISLRLTFPLPCPARSSLPPERRGAAYSTATCNCRSFAGNGCWQRLPSLSVSDGTDRARRRNDVDPAKPHFTQASVYMNLNRVRIVSIRES</sequence>
<gene>
    <name evidence="1" type="ORF">AGR7C_Cc140085</name>
</gene>
<organism evidence="1 2">
    <name type="scientific">Agrobacterium deltaense Zutra 3/1</name>
    <dbReference type="NCBI Taxonomy" id="1183427"/>
    <lineage>
        <taxon>Bacteria</taxon>
        <taxon>Pseudomonadati</taxon>
        <taxon>Pseudomonadota</taxon>
        <taxon>Alphaproteobacteria</taxon>
        <taxon>Hyphomicrobiales</taxon>
        <taxon>Rhizobiaceae</taxon>
        <taxon>Rhizobium/Agrobacterium group</taxon>
        <taxon>Agrobacterium</taxon>
    </lineage>
</organism>
<evidence type="ECO:0000313" key="1">
    <source>
        <dbReference type="EMBL" id="CUX19237.1"/>
    </source>
</evidence>
<reference evidence="1 2" key="1">
    <citation type="submission" date="2016-01" db="EMBL/GenBank/DDBJ databases">
        <authorList>
            <person name="Oliw E.H."/>
        </authorList>
    </citation>
    <scope>NUCLEOTIDE SEQUENCE [LARGE SCALE GENOMIC DNA]</scope>
    <source>
        <strain evidence="1 2">Zutra 3-1</strain>
    </source>
</reference>
<dbReference type="Proteomes" id="UP000191987">
    <property type="component" value="Unassembled WGS sequence"/>
</dbReference>
<protein>
    <submittedName>
        <fullName evidence="1">Uncharacterized protein</fullName>
    </submittedName>
</protein>
<dbReference type="AlphaFoldDB" id="A0A1S7PCL0"/>
<proteinExistence type="predicted"/>